<gene>
    <name evidence="2" type="ORF">HMPREF0372_02406</name>
</gene>
<dbReference type="Proteomes" id="UP000004459">
    <property type="component" value="Unassembled WGS sequence"/>
</dbReference>
<dbReference type="EMBL" id="AGCK01000206">
    <property type="protein sequence ID" value="EHM46465.1"/>
    <property type="molecule type" value="Genomic_DNA"/>
</dbReference>
<dbReference type="HOGENOM" id="CLU_3200110_0_0_9"/>
<comment type="caution">
    <text evidence="2">The sequence shown here is derived from an EMBL/GenBank/DDBJ whole genome shotgun (WGS) entry which is preliminary data.</text>
</comment>
<feature type="region of interest" description="Disordered" evidence="1">
    <location>
        <begin position="1"/>
        <end position="33"/>
    </location>
</feature>
<dbReference type="AlphaFoldDB" id="G9YS99"/>
<evidence type="ECO:0000313" key="3">
    <source>
        <dbReference type="Proteomes" id="UP000004459"/>
    </source>
</evidence>
<proteinExistence type="predicted"/>
<organism evidence="2 3">
    <name type="scientific">Flavonifractor plautii ATCC 29863</name>
    <dbReference type="NCBI Taxonomy" id="411475"/>
    <lineage>
        <taxon>Bacteria</taxon>
        <taxon>Bacillati</taxon>
        <taxon>Bacillota</taxon>
        <taxon>Clostridia</taxon>
        <taxon>Eubacteriales</taxon>
        <taxon>Oscillospiraceae</taxon>
        <taxon>Flavonifractor</taxon>
    </lineage>
</organism>
<evidence type="ECO:0000313" key="2">
    <source>
        <dbReference type="EMBL" id="EHM46465.1"/>
    </source>
</evidence>
<feature type="compositionally biased region" description="Basic and acidic residues" evidence="1">
    <location>
        <begin position="1"/>
        <end position="13"/>
    </location>
</feature>
<name>G9YS99_FLAPL</name>
<protein>
    <submittedName>
        <fullName evidence="2">Uncharacterized protein</fullName>
    </submittedName>
</protein>
<reference evidence="2 3" key="1">
    <citation type="submission" date="2011-08" db="EMBL/GenBank/DDBJ databases">
        <authorList>
            <person name="Weinstock G."/>
            <person name="Sodergren E."/>
            <person name="Clifton S."/>
            <person name="Fulton L."/>
            <person name="Fulton B."/>
            <person name="Courtney L."/>
            <person name="Fronick C."/>
            <person name="Harrison M."/>
            <person name="Strong C."/>
            <person name="Farmer C."/>
            <person name="Delahaunty K."/>
            <person name="Markovic C."/>
            <person name="Hall O."/>
            <person name="Minx P."/>
            <person name="Tomlinson C."/>
            <person name="Mitreva M."/>
            <person name="Hou S."/>
            <person name="Chen J."/>
            <person name="Wollam A."/>
            <person name="Pepin K.H."/>
            <person name="Johnson M."/>
            <person name="Bhonagiri V."/>
            <person name="Zhang X."/>
            <person name="Suruliraj S."/>
            <person name="Warren W."/>
            <person name="Chinwalla A."/>
            <person name="Mardis E.R."/>
            <person name="Wilson R.K."/>
        </authorList>
    </citation>
    <scope>NUCLEOTIDE SEQUENCE [LARGE SCALE GENOMIC DNA]</scope>
    <source>
        <strain evidence="2 3">ATCC 29863</strain>
    </source>
</reference>
<accession>G9YS99</accession>
<sequence length="45" mass="5057">MRRIDFASREWKKGAPAGGNLPWGEMRNPGRTPRTAKQFIASLSL</sequence>
<evidence type="ECO:0000256" key="1">
    <source>
        <dbReference type="SAM" id="MobiDB-lite"/>
    </source>
</evidence>